<comment type="similarity">
    <text evidence="3">Belongs to the HAD-like hydrolase superfamily. SerB family.</text>
</comment>
<keyword evidence="7" id="KW-0479">Metal-binding</keyword>
<dbReference type="InterPro" id="IPR036412">
    <property type="entry name" value="HAD-like_sf"/>
</dbReference>
<evidence type="ECO:0000313" key="15">
    <source>
        <dbReference type="EMBL" id="MDN7125691.1"/>
    </source>
</evidence>
<feature type="active site" description="Nucleophile" evidence="14">
    <location>
        <position position="13"/>
    </location>
</feature>
<sequence length="223" mass="24460">MVDIDAPGIVLFDMDSTLITIECIDELAALVGKKQQVSAVTEAAMRGELDFAESLRARVKLLAGVHERQLQQLLEPIPFSVGAQALIAWFQQRGWRTALVSGGFTWFSGQVAEALKLDAHKANQLQWQQHCLTGSVAEPIVDGQSKADYLHTLAQRWQLPMSNTIAVGDGANDKAMLQAAGLGIAYCAKPALQEVADWCIQEPDLMQLANYLETMKSRTSETY</sequence>
<evidence type="ECO:0000256" key="6">
    <source>
        <dbReference type="ARBA" id="ARBA00022605"/>
    </source>
</evidence>
<evidence type="ECO:0000256" key="4">
    <source>
        <dbReference type="ARBA" id="ARBA00012640"/>
    </source>
</evidence>
<dbReference type="CDD" id="cd07500">
    <property type="entry name" value="HAD_PSP"/>
    <property type="match status" value="1"/>
</dbReference>
<dbReference type="InterPro" id="IPR004469">
    <property type="entry name" value="PSP"/>
</dbReference>
<dbReference type="GO" id="GO:0000287">
    <property type="term" value="F:magnesium ion binding"/>
    <property type="evidence" value="ECO:0007669"/>
    <property type="project" value="TreeGrafter"/>
</dbReference>
<name>A0AAW7R1W9_9GAMM</name>
<evidence type="ECO:0000256" key="2">
    <source>
        <dbReference type="ARBA" id="ARBA00005135"/>
    </source>
</evidence>
<dbReference type="GO" id="GO:0006564">
    <property type="term" value="P:L-serine biosynthetic process"/>
    <property type="evidence" value="ECO:0007669"/>
    <property type="project" value="UniProtKB-KW"/>
</dbReference>
<dbReference type="GO" id="GO:0005737">
    <property type="term" value="C:cytoplasm"/>
    <property type="evidence" value="ECO:0007669"/>
    <property type="project" value="TreeGrafter"/>
</dbReference>
<evidence type="ECO:0000256" key="12">
    <source>
        <dbReference type="ARBA" id="ARBA00048138"/>
    </source>
</evidence>
<dbReference type="InterPro" id="IPR050582">
    <property type="entry name" value="HAD-like_SerB"/>
</dbReference>
<keyword evidence="6" id="KW-0028">Amino-acid biosynthesis</keyword>
<evidence type="ECO:0000256" key="1">
    <source>
        <dbReference type="ARBA" id="ARBA00001946"/>
    </source>
</evidence>
<accession>A0AAW7R1W9</accession>
<dbReference type="SFLD" id="SFLDG01137">
    <property type="entry name" value="C1.6.1:_Phosphoserine_Phosphat"/>
    <property type="match status" value="1"/>
</dbReference>
<feature type="active site" description="Proton donor" evidence="14">
    <location>
        <position position="15"/>
    </location>
</feature>
<keyword evidence="10" id="KW-0718">Serine biosynthesis</keyword>
<protein>
    <recommendedName>
        <fullName evidence="5">Phosphoserine phosphatase</fullName>
        <ecNumber evidence="4">3.1.3.3</ecNumber>
    </recommendedName>
    <alternativeName>
        <fullName evidence="11">O-phosphoserine phosphohydrolase</fullName>
    </alternativeName>
</protein>
<dbReference type="SFLD" id="SFLDF00029">
    <property type="entry name" value="phosphoserine_phosphatase"/>
    <property type="match status" value="1"/>
</dbReference>
<dbReference type="PANTHER" id="PTHR43344:SF2">
    <property type="entry name" value="PHOSPHOSERINE PHOSPHATASE"/>
    <property type="match status" value="1"/>
</dbReference>
<dbReference type="SFLD" id="SFLDG01136">
    <property type="entry name" value="C1.6:_Phosphoserine_Phosphatas"/>
    <property type="match status" value="1"/>
</dbReference>
<dbReference type="NCBIfam" id="TIGR01488">
    <property type="entry name" value="HAD-SF-IB"/>
    <property type="match status" value="1"/>
</dbReference>
<dbReference type="AlphaFoldDB" id="A0AAW7R1W9"/>
<comment type="caution">
    <text evidence="15">The sequence shown here is derived from an EMBL/GenBank/DDBJ whole genome shotgun (WGS) entry which is preliminary data.</text>
</comment>
<dbReference type="SFLD" id="SFLDS00003">
    <property type="entry name" value="Haloacid_Dehalogenase"/>
    <property type="match status" value="1"/>
</dbReference>
<dbReference type="Proteomes" id="UP001169492">
    <property type="component" value="Unassembled WGS sequence"/>
</dbReference>
<dbReference type="EC" id="3.1.3.3" evidence="4"/>
<evidence type="ECO:0000256" key="5">
    <source>
        <dbReference type="ARBA" id="ARBA00015196"/>
    </source>
</evidence>
<comment type="pathway">
    <text evidence="2">Amino-acid biosynthesis; L-serine biosynthesis; L-serine from 3-phospho-D-glycerate: step 3/3.</text>
</comment>
<reference evidence="15 16" key="1">
    <citation type="submission" date="2021-03" db="EMBL/GenBank/DDBJ databases">
        <title>Pseudidiomarina terrestris, a new bacterium isolated from saline soil.</title>
        <authorList>
            <person name="Galisteo C."/>
            <person name="De La Haba R."/>
            <person name="Sanchez-Porro C."/>
            <person name="Ventosa A."/>
        </authorList>
    </citation>
    <scope>NUCLEOTIDE SEQUENCE [LARGE SCALE GENOMIC DNA]</scope>
    <source>
        <strain evidence="15 16">1APP75-32.1</strain>
    </source>
</reference>
<evidence type="ECO:0000256" key="14">
    <source>
        <dbReference type="PIRSR" id="PIRSR604469-1"/>
    </source>
</evidence>
<evidence type="ECO:0000256" key="7">
    <source>
        <dbReference type="ARBA" id="ARBA00022723"/>
    </source>
</evidence>
<comment type="catalytic activity">
    <reaction evidence="13">
        <text>O-phospho-D-serine + H2O = D-serine + phosphate</text>
        <dbReference type="Rhea" id="RHEA:24873"/>
        <dbReference type="ChEBI" id="CHEBI:15377"/>
        <dbReference type="ChEBI" id="CHEBI:35247"/>
        <dbReference type="ChEBI" id="CHEBI:43474"/>
        <dbReference type="ChEBI" id="CHEBI:58680"/>
        <dbReference type="EC" id="3.1.3.3"/>
    </reaction>
</comment>
<gene>
    <name evidence="15" type="primary">serB</name>
    <name evidence="15" type="ORF">J6I90_12440</name>
</gene>
<dbReference type="SUPFAM" id="SSF56784">
    <property type="entry name" value="HAD-like"/>
    <property type="match status" value="1"/>
</dbReference>
<dbReference type="Gene3D" id="3.40.50.1000">
    <property type="entry name" value="HAD superfamily/HAD-like"/>
    <property type="match status" value="1"/>
</dbReference>
<keyword evidence="8 15" id="KW-0378">Hydrolase</keyword>
<dbReference type="EMBL" id="JAGGJB010000008">
    <property type="protein sequence ID" value="MDN7125691.1"/>
    <property type="molecule type" value="Genomic_DNA"/>
</dbReference>
<evidence type="ECO:0000313" key="16">
    <source>
        <dbReference type="Proteomes" id="UP001169492"/>
    </source>
</evidence>
<evidence type="ECO:0000256" key="13">
    <source>
        <dbReference type="ARBA" id="ARBA00048523"/>
    </source>
</evidence>
<dbReference type="NCBIfam" id="TIGR00338">
    <property type="entry name" value="serB"/>
    <property type="match status" value="1"/>
</dbReference>
<dbReference type="PANTHER" id="PTHR43344">
    <property type="entry name" value="PHOSPHOSERINE PHOSPHATASE"/>
    <property type="match status" value="1"/>
</dbReference>
<evidence type="ECO:0000256" key="8">
    <source>
        <dbReference type="ARBA" id="ARBA00022801"/>
    </source>
</evidence>
<evidence type="ECO:0000256" key="9">
    <source>
        <dbReference type="ARBA" id="ARBA00022842"/>
    </source>
</evidence>
<evidence type="ECO:0000256" key="11">
    <source>
        <dbReference type="ARBA" id="ARBA00031693"/>
    </source>
</evidence>
<proteinExistence type="inferred from homology"/>
<dbReference type="InterPro" id="IPR023214">
    <property type="entry name" value="HAD_sf"/>
</dbReference>
<evidence type="ECO:0000256" key="3">
    <source>
        <dbReference type="ARBA" id="ARBA00009184"/>
    </source>
</evidence>
<comment type="catalytic activity">
    <reaction evidence="12">
        <text>O-phospho-L-serine + H2O = L-serine + phosphate</text>
        <dbReference type="Rhea" id="RHEA:21208"/>
        <dbReference type="ChEBI" id="CHEBI:15377"/>
        <dbReference type="ChEBI" id="CHEBI:33384"/>
        <dbReference type="ChEBI" id="CHEBI:43474"/>
        <dbReference type="ChEBI" id="CHEBI:57524"/>
        <dbReference type="EC" id="3.1.3.3"/>
    </reaction>
</comment>
<keyword evidence="9" id="KW-0460">Magnesium</keyword>
<dbReference type="Pfam" id="PF12710">
    <property type="entry name" value="HAD"/>
    <property type="match status" value="1"/>
</dbReference>
<dbReference type="GO" id="GO:0036424">
    <property type="term" value="F:L-phosphoserine phosphatase activity"/>
    <property type="evidence" value="ECO:0007669"/>
    <property type="project" value="InterPro"/>
</dbReference>
<comment type="cofactor">
    <cofactor evidence="1">
        <name>Mg(2+)</name>
        <dbReference type="ChEBI" id="CHEBI:18420"/>
    </cofactor>
</comment>
<organism evidence="15 16">
    <name type="scientific">Pseudidiomarina terrestris</name>
    <dbReference type="NCBI Taxonomy" id="2820060"/>
    <lineage>
        <taxon>Bacteria</taxon>
        <taxon>Pseudomonadati</taxon>
        <taxon>Pseudomonadota</taxon>
        <taxon>Gammaproteobacteria</taxon>
        <taxon>Alteromonadales</taxon>
        <taxon>Idiomarinaceae</taxon>
        <taxon>Pseudidiomarina</taxon>
    </lineage>
</organism>
<evidence type="ECO:0000256" key="10">
    <source>
        <dbReference type="ARBA" id="ARBA00023299"/>
    </source>
</evidence>
<dbReference type="RefSeq" id="WP_301775126.1">
    <property type="nucleotide sequence ID" value="NZ_JAGGJB010000008.1"/>
</dbReference>